<dbReference type="SUPFAM" id="SSF57850">
    <property type="entry name" value="RING/U-box"/>
    <property type="match status" value="1"/>
</dbReference>
<organism evidence="23 24">
    <name type="scientific">Picathartes gymnocephalus</name>
    <name type="common">White-necked rockfowl</name>
    <dbReference type="NCBI Taxonomy" id="175131"/>
    <lineage>
        <taxon>Eukaryota</taxon>
        <taxon>Metazoa</taxon>
        <taxon>Chordata</taxon>
        <taxon>Craniata</taxon>
        <taxon>Vertebrata</taxon>
        <taxon>Euteleostomi</taxon>
        <taxon>Archelosauria</taxon>
        <taxon>Archosauria</taxon>
        <taxon>Dinosauria</taxon>
        <taxon>Saurischia</taxon>
        <taxon>Theropoda</taxon>
        <taxon>Coelurosauria</taxon>
        <taxon>Aves</taxon>
        <taxon>Neognathae</taxon>
        <taxon>Neoaves</taxon>
        <taxon>Telluraves</taxon>
        <taxon>Australaves</taxon>
        <taxon>Passeriformes</taxon>
        <taxon>Picathartidae</taxon>
        <taxon>Picathartes</taxon>
    </lineage>
</organism>
<feature type="domain" description="COS" evidence="22">
    <location>
        <begin position="285"/>
        <end position="343"/>
    </location>
</feature>
<evidence type="ECO:0000313" key="24">
    <source>
        <dbReference type="Proteomes" id="UP000631391"/>
    </source>
</evidence>
<dbReference type="InterPro" id="IPR000315">
    <property type="entry name" value="Znf_B-box"/>
</dbReference>
<evidence type="ECO:0000256" key="3">
    <source>
        <dbReference type="ARBA" id="ARBA00004123"/>
    </source>
</evidence>
<comment type="subcellular location">
    <subcellularLocation>
        <location evidence="4">Cytoplasm</location>
        <location evidence="4">Cytoskeleton</location>
    </subcellularLocation>
    <subcellularLocation>
        <location evidence="3">Nucleus</location>
    </subcellularLocation>
</comment>
<dbReference type="InterPro" id="IPR050617">
    <property type="entry name" value="E3_ligase_FN3/SPRY"/>
</dbReference>
<dbReference type="Proteomes" id="UP000631391">
    <property type="component" value="Unassembled WGS sequence"/>
</dbReference>
<dbReference type="CDD" id="cd16761">
    <property type="entry name" value="RING-HC_MuRF3"/>
    <property type="match status" value="1"/>
</dbReference>
<dbReference type="GO" id="GO:0005634">
    <property type="term" value="C:nucleus"/>
    <property type="evidence" value="ECO:0007669"/>
    <property type="project" value="UniProtKB-SubCell"/>
</dbReference>
<evidence type="ECO:0000256" key="8">
    <source>
        <dbReference type="ARBA" id="ARBA00022490"/>
    </source>
</evidence>
<evidence type="ECO:0000256" key="6">
    <source>
        <dbReference type="ARBA" id="ARBA00014725"/>
    </source>
</evidence>
<evidence type="ECO:0000256" key="12">
    <source>
        <dbReference type="ARBA" id="ARBA00022771"/>
    </source>
</evidence>
<keyword evidence="8" id="KW-0963">Cytoplasm</keyword>
<keyword evidence="15" id="KW-0175">Coiled coil</keyword>
<feature type="non-terminal residue" evidence="23">
    <location>
        <position position="346"/>
    </location>
</feature>
<dbReference type="PROSITE" id="PS50089">
    <property type="entry name" value="ZF_RING_2"/>
    <property type="match status" value="1"/>
</dbReference>
<dbReference type="OrthoDB" id="5351233at2759"/>
<dbReference type="SMART" id="SM00336">
    <property type="entry name" value="BBOX"/>
    <property type="match status" value="1"/>
</dbReference>
<dbReference type="FunFam" id="3.30.40.10:FF:000014">
    <property type="entry name" value="probable E3 ubiquitin-protein ligase MID2"/>
    <property type="match status" value="1"/>
</dbReference>
<evidence type="ECO:0000256" key="7">
    <source>
        <dbReference type="ARBA" id="ARBA00022473"/>
    </source>
</evidence>
<evidence type="ECO:0000256" key="16">
    <source>
        <dbReference type="ARBA" id="ARBA00023179"/>
    </source>
</evidence>
<dbReference type="GO" id="GO:0008270">
    <property type="term" value="F:zinc ion binding"/>
    <property type="evidence" value="ECO:0007669"/>
    <property type="project" value="UniProtKB-KW"/>
</dbReference>
<evidence type="ECO:0000256" key="9">
    <source>
        <dbReference type="ARBA" id="ARBA00022679"/>
    </source>
</evidence>
<dbReference type="InterPro" id="IPR017903">
    <property type="entry name" value="COS_domain"/>
</dbReference>
<proteinExistence type="predicted"/>
<dbReference type="GO" id="GO:0005874">
    <property type="term" value="C:microtubule"/>
    <property type="evidence" value="ECO:0007669"/>
    <property type="project" value="UniProtKB-KW"/>
</dbReference>
<dbReference type="EMBL" id="WEKY01029378">
    <property type="protein sequence ID" value="NWI41483.1"/>
    <property type="molecule type" value="Genomic_DNA"/>
</dbReference>
<name>A0A851BAA9_PICGY</name>
<keyword evidence="9" id="KW-0808">Transferase</keyword>
<dbReference type="FunFam" id="1.20.5.170:FF:000022">
    <property type="entry name" value="Tripartite motif containing 55"/>
    <property type="match status" value="1"/>
</dbReference>
<dbReference type="InterPro" id="IPR042752">
    <property type="entry name" value="TRIM54_RING-HC"/>
</dbReference>
<keyword evidence="10" id="KW-0493">Microtubule</keyword>
<evidence type="ECO:0000256" key="11">
    <source>
        <dbReference type="ARBA" id="ARBA00022723"/>
    </source>
</evidence>
<evidence type="ECO:0000259" key="20">
    <source>
        <dbReference type="PROSITE" id="PS50089"/>
    </source>
</evidence>
<dbReference type="PANTHER" id="PTHR24099">
    <property type="entry name" value="E3 UBIQUITIN-PROTEIN LIGASE TRIM36-RELATED"/>
    <property type="match status" value="1"/>
</dbReference>
<keyword evidence="13" id="KW-0221">Differentiation</keyword>
<feature type="domain" description="B box-type" evidence="21">
    <location>
        <begin position="110"/>
        <end position="152"/>
    </location>
</feature>
<keyword evidence="17" id="KW-0206">Cytoskeleton</keyword>
<dbReference type="EC" id="2.3.2.27" evidence="5"/>
<feature type="non-terminal residue" evidence="23">
    <location>
        <position position="1"/>
    </location>
</feature>
<evidence type="ECO:0000256" key="1">
    <source>
        <dbReference type="ARBA" id="ARBA00000900"/>
    </source>
</evidence>
<keyword evidence="14" id="KW-0862">Zinc</keyword>
<feature type="domain" description="RING-type" evidence="20">
    <location>
        <begin position="15"/>
        <end position="71"/>
    </location>
</feature>
<evidence type="ECO:0000256" key="4">
    <source>
        <dbReference type="ARBA" id="ARBA00004245"/>
    </source>
</evidence>
<evidence type="ECO:0000256" key="10">
    <source>
        <dbReference type="ARBA" id="ARBA00022701"/>
    </source>
</evidence>
<evidence type="ECO:0000256" key="18">
    <source>
        <dbReference type="ARBA" id="ARBA00023242"/>
    </source>
</evidence>
<evidence type="ECO:0000256" key="17">
    <source>
        <dbReference type="ARBA" id="ARBA00023212"/>
    </source>
</evidence>
<dbReference type="InterPro" id="IPR017907">
    <property type="entry name" value="Znf_RING_CS"/>
</dbReference>
<dbReference type="SUPFAM" id="SSF57845">
    <property type="entry name" value="B-box zinc-binding domain"/>
    <property type="match status" value="1"/>
</dbReference>
<evidence type="ECO:0000256" key="19">
    <source>
        <dbReference type="PROSITE-ProRule" id="PRU00024"/>
    </source>
</evidence>
<evidence type="ECO:0000256" key="15">
    <source>
        <dbReference type="ARBA" id="ARBA00023054"/>
    </source>
</evidence>
<comment type="catalytic activity">
    <reaction evidence="1">
        <text>S-ubiquitinyl-[E2 ubiquitin-conjugating enzyme]-L-cysteine + [acceptor protein]-L-lysine = [E2 ubiquitin-conjugating enzyme]-L-cysteine + N(6)-ubiquitinyl-[acceptor protein]-L-lysine.</text>
        <dbReference type="EC" id="2.3.2.27"/>
    </reaction>
</comment>
<dbReference type="GO" id="GO:0061630">
    <property type="term" value="F:ubiquitin protein ligase activity"/>
    <property type="evidence" value="ECO:0007669"/>
    <property type="project" value="UniProtKB-EC"/>
</dbReference>
<dbReference type="Gene3D" id="3.30.160.60">
    <property type="entry name" value="Classic Zinc Finger"/>
    <property type="match status" value="1"/>
</dbReference>
<evidence type="ECO:0000259" key="22">
    <source>
        <dbReference type="PROSITE" id="PS51262"/>
    </source>
</evidence>
<evidence type="ECO:0000259" key="21">
    <source>
        <dbReference type="PROSITE" id="PS50119"/>
    </source>
</evidence>
<dbReference type="GO" id="GO:0005737">
    <property type="term" value="C:cytoplasm"/>
    <property type="evidence" value="ECO:0007669"/>
    <property type="project" value="TreeGrafter"/>
</dbReference>
<sequence>AEARSMESLEKQLICPICLEMFSKPVVILPCQHNLCRKCANDVFQASNPLWQSRGSSAVPSGGRFRCPSCRHEVVLDRHGVYGLQRNLLVENIIDIYKQESARPLHAKAEQHLMCEEHEDERINIYCLRCEAPTCSLCKVFGAHKDCEVAPLPAVYQRQKSELSDGIAMLVAGNDRIQAIITQMEEICHTIEVGTGESGPGAVLGGDVVQPLTPVLQENGRRQKQHVGLRFDALYGILEERKKELLQSIAAEQEAKLQRVRGLIRQYGDHLEASSKLVESAIQAMEEPQMALYLQHSKELLKKITDMSKASMSSRPEPGYENMDHFSINVDYVAEMLRTIEFQTGA</sequence>
<dbReference type="InterPro" id="IPR033492">
    <property type="entry name" value="Trim54_Bbox2_Zfn"/>
</dbReference>
<dbReference type="SMART" id="SM00184">
    <property type="entry name" value="RING"/>
    <property type="match status" value="1"/>
</dbReference>
<dbReference type="GO" id="GO:0030154">
    <property type="term" value="P:cell differentiation"/>
    <property type="evidence" value="ECO:0007669"/>
    <property type="project" value="UniProtKB-KW"/>
</dbReference>
<evidence type="ECO:0000256" key="14">
    <source>
        <dbReference type="ARBA" id="ARBA00022833"/>
    </source>
</evidence>
<dbReference type="PANTHER" id="PTHR24099:SF17">
    <property type="entry name" value="TRIPARTITE MOTIF CONTAINING 55"/>
    <property type="match status" value="1"/>
</dbReference>
<keyword evidence="7" id="KW-0217">Developmental protein</keyword>
<evidence type="ECO:0000256" key="5">
    <source>
        <dbReference type="ARBA" id="ARBA00012483"/>
    </source>
</evidence>
<dbReference type="InterPro" id="IPR001841">
    <property type="entry name" value="Znf_RING"/>
</dbReference>
<dbReference type="Pfam" id="PF13445">
    <property type="entry name" value="zf-RING_UBOX"/>
    <property type="match status" value="1"/>
</dbReference>
<comment type="caution">
    <text evidence="23">The sequence shown here is derived from an EMBL/GenBank/DDBJ whole genome shotgun (WGS) entry which is preliminary data.</text>
</comment>
<reference evidence="23" key="1">
    <citation type="submission" date="2019-10" db="EMBL/GenBank/DDBJ databases">
        <title>Bird 10,000 Genomes (B10K) Project - Family phase.</title>
        <authorList>
            <person name="Zhang G."/>
        </authorList>
    </citation>
    <scope>NUCLEOTIDE SEQUENCE</scope>
    <source>
        <strain evidence="23">B10K-DU-012-30</strain>
        <tissue evidence="23">Muscle</tissue>
    </source>
</reference>
<keyword evidence="24" id="KW-1185">Reference proteome</keyword>
<dbReference type="Gene3D" id="1.20.5.170">
    <property type="match status" value="1"/>
</dbReference>
<evidence type="ECO:0000256" key="13">
    <source>
        <dbReference type="ARBA" id="ARBA00022782"/>
    </source>
</evidence>
<dbReference type="PROSITE" id="PS00518">
    <property type="entry name" value="ZF_RING_1"/>
    <property type="match status" value="1"/>
</dbReference>
<keyword evidence="18" id="KW-0539">Nucleus</keyword>
<comment type="function">
    <text evidence="2">May bind and stabilize microtubules during myotubes formation.</text>
</comment>
<dbReference type="CDD" id="cd19833">
    <property type="entry name" value="Bbox2_MuRF3_C-II"/>
    <property type="match status" value="1"/>
</dbReference>
<dbReference type="AlphaFoldDB" id="A0A851BAA9"/>
<dbReference type="InterPro" id="IPR027370">
    <property type="entry name" value="Znf-RING_euk"/>
</dbReference>
<keyword evidence="12 19" id="KW-0863">Zinc-finger</keyword>
<dbReference type="PROSITE" id="PS51262">
    <property type="entry name" value="COS"/>
    <property type="match status" value="1"/>
</dbReference>
<dbReference type="InterPro" id="IPR013083">
    <property type="entry name" value="Znf_RING/FYVE/PHD"/>
</dbReference>
<evidence type="ECO:0000256" key="2">
    <source>
        <dbReference type="ARBA" id="ARBA00003888"/>
    </source>
</evidence>
<evidence type="ECO:0000313" key="23">
    <source>
        <dbReference type="EMBL" id="NWI41483.1"/>
    </source>
</evidence>
<dbReference type="Pfam" id="PF00643">
    <property type="entry name" value="zf-B_box"/>
    <property type="match status" value="1"/>
</dbReference>
<protein>
    <recommendedName>
        <fullName evidence="6">Tripartite motif-containing protein 54</fullName>
        <ecNumber evidence="5">2.3.2.27</ecNumber>
    </recommendedName>
</protein>
<keyword evidence="16" id="KW-0514">Muscle protein</keyword>
<gene>
    <name evidence="23" type="primary">Trim54</name>
    <name evidence="23" type="ORF">PICGYM_R08952</name>
</gene>
<dbReference type="GO" id="GO:0070507">
    <property type="term" value="P:regulation of microtubule cytoskeleton organization"/>
    <property type="evidence" value="ECO:0007669"/>
    <property type="project" value="TreeGrafter"/>
</dbReference>
<accession>A0A851BAA9</accession>
<dbReference type="Gene3D" id="3.30.40.10">
    <property type="entry name" value="Zinc/RING finger domain, C3HC4 (zinc finger)"/>
    <property type="match status" value="1"/>
</dbReference>
<keyword evidence="11" id="KW-0479">Metal-binding</keyword>
<dbReference type="PROSITE" id="PS50119">
    <property type="entry name" value="ZF_BBOX"/>
    <property type="match status" value="1"/>
</dbReference>